<gene>
    <name evidence="1" type="ORF">BDZ83DRAFT_652825</name>
</gene>
<dbReference type="Proteomes" id="UP001244207">
    <property type="component" value="Unassembled WGS sequence"/>
</dbReference>
<dbReference type="RefSeq" id="XP_060363814.1">
    <property type="nucleotide sequence ID" value="XM_060510559.1"/>
</dbReference>
<accession>A0AAD8UMF5</accession>
<evidence type="ECO:0000313" key="2">
    <source>
        <dbReference type="Proteomes" id="UP001244207"/>
    </source>
</evidence>
<protein>
    <submittedName>
        <fullName evidence="1">Uncharacterized protein</fullName>
    </submittedName>
</protein>
<dbReference type="EMBL" id="JAHMHS010000061">
    <property type="protein sequence ID" value="KAK1723759.1"/>
    <property type="molecule type" value="Genomic_DNA"/>
</dbReference>
<evidence type="ECO:0000313" key="1">
    <source>
        <dbReference type="EMBL" id="KAK1723759.1"/>
    </source>
</evidence>
<dbReference type="AlphaFoldDB" id="A0AAD8UMF5"/>
<sequence length="187" mass="20186">MLASCPCRIPTCFRTSLSLSLRVTHTPPPYRTDHWETALGFAAPQAAASALLRFFAFTSQSSPTETCSPALVDKPHHLHDPSGDFLARSSAMPFPVSHPLNVWLVSPRALAQGPVASVTFASLAPSQLLLLVILPLVSLSRLLSLLVSFGDGFVTFAVPCYRPIIASLHRAADAMPCHAMLLHYRSV</sequence>
<dbReference type="GeneID" id="85394458"/>
<organism evidence="1 2">
    <name type="scientific">Glomerella acutata</name>
    <name type="common">Colletotrichum acutatum</name>
    <dbReference type="NCBI Taxonomy" id="27357"/>
    <lineage>
        <taxon>Eukaryota</taxon>
        <taxon>Fungi</taxon>
        <taxon>Dikarya</taxon>
        <taxon>Ascomycota</taxon>
        <taxon>Pezizomycotina</taxon>
        <taxon>Sordariomycetes</taxon>
        <taxon>Hypocreomycetidae</taxon>
        <taxon>Glomerellales</taxon>
        <taxon>Glomerellaceae</taxon>
        <taxon>Colletotrichum</taxon>
        <taxon>Colletotrichum acutatum species complex</taxon>
    </lineage>
</organism>
<comment type="caution">
    <text evidence="1">The sequence shown here is derived from an EMBL/GenBank/DDBJ whole genome shotgun (WGS) entry which is preliminary data.</text>
</comment>
<name>A0AAD8UMF5_GLOAC</name>
<reference evidence="1" key="1">
    <citation type="submission" date="2021-12" db="EMBL/GenBank/DDBJ databases">
        <title>Comparative genomics, transcriptomics and evolutionary studies reveal genomic signatures of adaptation to plant cell wall in hemibiotrophic fungi.</title>
        <authorList>
            <consortium name="DOE Joint Genome Institute"/>
            <person name="Baroncelli R."/>
            <person name="Diaz J.F."/>
            <person name="Benocci T."/>
            <person name="Peng M."/>
            <person name="Battaglia E."/>
            <person name="Haridas S."/>
            <person name="Andreopoulos W."/>
            <person name="Labutti K."/>
            <person name="Pangilinan J."/>
            <person name="Floch G.L."/>
            <person name="Makela M.R."/>
            <person name="Henrissat B."/>
            <person name="Grigoriev I.V."/>
            <person name="Crouch J.A."/>
            <person name="De Vries R.P."/>
            <person name="Sukno S.A."/>
            <person name="Thon M.R."/>
        </authorList>
    </citation>
    <scope>NUCLEOTIDE SEQUENCE</scope>
    <source>
        <strain evidence="1">CBS 112980</strain>
    </source>
</reference>
<proteinExistence type="predicted"/>
<keyword evidence="2" id="KW-1185">Reference proteome</keyword>